<gene>
    <name evidence="1" type="ORF">A0U93_10050</name>
</gene>
<dbReference type="Proteomes" id="UP000188604">
    <property type="component" value="Chromosome"/>
</dbReference>
<dbReference type="KEGG" id="nch:A0U93_10050"/>
<name>A0A1U9KR56_9PROT</name>
<dbReference type="AlphaFoldDB" id="A0A1U9KR56"/>
<organism evidence="1 2">
    <name type="scientific">Neoasaia chiangmaiensis</name>
    <dbReference type="NCBI Taxonomy" id="320497"/>
    <lineage>
        <taxon>Bacteria</taxon>
        <taxon>Pseudomonadati</taxon>
        <taxon>Pseudomonadota</taxon>
        <taxon>Alphaproteobacteria</taxon>
        <taxon>Acetobacterales</taxon>
        <taxon>Acetobacteraceae</taxon>
        <taxon>Neoasaia</taxon>
    </lineage>
</organism>
<sequence>MIGVGVLCGQGGMLLLAAGSIRGGSVISRRVPSVFFRRMLQSGGVGLMGLSLWLQLHNAATPAISLLVWIGIVSIEILTTALVQTGLDRRRESPLGARALKRGGQERLGLLHERQP</sequence>
<proteinExistence type="predicted"/>
<evidence type="ECO:0000313" key="1">
    <source>
        <dbReference type="EMBL" id="AQS88227.1"/>
    </source>
</evidence>
<dbReference type="OrthoDB" id="7275968at2"/>
<accession>A0A1U9KR56</accession>
<protein>
    <submittedName>
        <fullName evidence="1">Uncharacterized protein</fullName>
    </submittedName>
</protein>
<dbReference type="EMBL" id="CP014691">
    <property type="protein sequence ID" value="AQS88227.1"/>
    <property type="molecule type" value="Genomic_DNA"/>
</dbReference>
<evidence type="ECO:0000313" key="2">
    <source>
        <dbReference type="Proteomes" id="UP000188604"/>
    </source>
</evidence>
<dbReference type="RefSeq" id="WP_077807245.1">
    <property type="nucleotide sequence ID" value="NZ_BJXS01000003.1"/>
</dbReference>
<dbReference type="STRING" id="320497.A0U93_10050"/>
<reference evidence="1 2" key="1">
    <citation type="submission" date="2016-03" db="EMBL/GenBank/DDBJ databases">
        <title>Acetic acid bacteria sequencing.</title>
        <authorList>
            <person name="Brandt J."/>
            <person name="Jakob F."/>
            <person name="Vogel R.F."/>
        </authorList>
    </citation>
    <scope>NUCLEOTIDE SEQUENCE [LARGE SCALE GENOMIC DNA]</scope>
    <source>
        <strain evidence="1 2">NBRC 101099</strain>
    </source>
</reference>
<keyword evidence="2" id="KW-1185">Reference proteome</keyword>